<feature type="non-terminal residue" evidence="1">
    <location>
        <position position="1"/>
    </location>
</feature>
<dbReference type="SUPFAM" id="SSF109604">
    <property type="entry name" value="HD-domain/PDEase-like"/>
    <property type="match status" value="1"/>
</dbReference>
<reference evidence="1" key="1">
    <citation type="journal article" date="2014" name="Front. Microbiol.">
        <title>High frequency of phylogenetically diverse reductive dehalogenase-homologous genes in deep subseafloor sedimentary metagenomes.</title>
        <authorList>
            <person name="Kawai M."/>
            <person name="Futagami T."/>
            <person name="Toyoda A."/>
            <person name="Takaki Y."/>
            <person name="Nishi S."/>
            <person name="Hori S."/>
            <person name="Arai W."/>
            <person name="Tsubouchi T."/>
            <person name="Morono Y."/>
            <person name="Uchiyama I."/>
            <person name="Ito T."/>
            <person name="Fujiyama A."/>
            <person name="Inagaki F."/>
            <person name="Takami H."/>
        </authorList>
    </citation>
    <scope>NUCLEOTIDE SEQUENCE</scope>
    <source>
        <strain evidence="1">Expedition CK06-06</strain>
    </source>
</reference>
<dbReference type="Gene3D" id="1.10.3210.50">
    <property type="match status" value="1"/>
</dbReference>
<protein>
    <submittedName>
        <fullName evidence="1">Uncharacterized protein</fullName>
    </submittedName>
</protein>
<gene>
    <name evidence="1" type="ORF">S03H2_11557</name>
</gene>
<name>X1GD79_9ZZZZ</name>
<accession>X1GD79</accession>
<dbReference type="EMBL" id="BARU01005891">
    <property type="protein sequence ID" value="GAH42780.1"/>
    <property type="molecule type" value="Genomic_DNA"/>
</dbReference>
<sequence>YHEYLFKLIKIKDRLYTSIAQALAEDRHQFMAEYFYRLAAEERGEK</sequence>
<dbReference type="AlphaFoldDB" id="X1GD79"/>
<proteinExistence type="predicted"/>
<evidence type="ECO:0000313" key="1">
    <source>
        <dbReference type="EMBL" id="GAH42780.1"/>
    </source>
</evidence>
<organism evidence="1">
    <name type="scientific">marine sediment metagenome</name>
    <dbReference type="NCBI Taxonomy" id="412755"/>
    <lineage>
        <taxon>unclassified sequences</taxon>
        <taxon>metagenomes</taxon>
        <taxon>ecological metagenomes</taxon>
    </lineage>
</organism>
<comment type="caution">
    <text evidence="1">The sequence shown here is derived from an EMBL/GenBank/DDBJ whole genome shotgun (WGS) entry which is preliminary data.</text>
</comment>